<sequence>MLENQDLTSEDLFYVMFAAMVENALRSMSTKTKRYLSIGGQALMEIGFVIPPRQKIIIPDKARMSDKYSEEELDDSVRHMKEKHPHLMAVLRNYDSSAERLLSTGGLPVDTDLGNMGVKVKEALVVDQKEASLDKCIWASMEWKWRETTVLLGYDLSRSCPTKKPRNLYVALLARDYSGDLRWMRDEFFASLQDGWEYDEPNYDVLFLAGLTVHMYEVITRYDEARLPLPKLFINRKNGVQSIVSTQTWEEGNLGRRKFSDLALALRTKAEL</sequence>
<evidence type="ECO:0000313" key="1">
    <source>
        <dbReference type="EMBL" id="EPS25760.1"/>
    </source>
</evidence>
<organism evidence="1 2">
    <name type="scientific">Penicillium oxalicum (strain 114-2 / CGMCC 5302)</name>
    <name type="common">Penicillium decumbens</name>
    <dbReference type="NCBI Taxonomy" id="933388"/>
    <lineage>
        <taxon>Eukaryota</taxon>
        <taxon>Fungi</taxon>
        <taxon>Dikarya</taxon>
        <taxon>Ascomycota</taxon>
        <taxon>Pezizomycotina</taxon>
        <taxon>Eurotiomycetes</taxon>
        <taxon>Eurotiomycetidae</taxon>
        <taxon>Eurotiales</taxon>
        <taxon>Aspergillaceae</taxon>
        <taxon>Penicillium</taxon>
    </lineage>
</organism>
<protein>
    <submittedName>
        <fullName evidence="1">Uncharacterized protein</fullName>
    </submittedName>
</protein>
<evidence type="ECO:0000313" key="2">
    <source>
        <dbReference type="Proteomes" id="UP000019376"/>
    </source>
</evidence>
<name>S7Z5G7_PENO1</name>
<keyword evidence="2" id="KW-1185">Reference proteome</keyword>
<dbReference type="HOGENOM" id="CLU_1023447_0_0_1"/>
<dbReference type="Proteomes" id="UP000019376">
    <property type="component" value="Unassembled WGS sequence"/>
</dbReference>
<dbReference type="EMBL" id="KB644408">
    <property type="protein sequence ID" value="EPS25760.1"/>
    <property type="molecule type" value="Genomic_DNA"/>
</dbReference>
<dbReference type="OrthoDB" id="4232341at2759"/>
<accession>S7Z5G7</accession>
<gene>
    <name evidence="1" type="ORF">PDE_00696</name>
</gene>
<dbReference type="AlphaFoldDB" id="S7Z5G7"/>
<dbReference type="eggNOG" id="ENOG502RNX0">
    <property type="taxonomic scope" value="Eukaryota"/>
</dbReference>
<proteinExistence type="predicted"/>
<reference evidence="1 2" key="1">
    <citation type="journal article" date="2013" name="PLoS ONE">
        <title>Genomic and secretomic analyses reveal unique features of the lignocellulolytic enzyme system of Penicillium decumbens.</title>
        <authorList>
            <person name="Liu G."/>
            <person name="Zhang L."/>
            <person name="Wei X."/>
            <person name="Zou G."/>
            <person name="Qin Y."/>
            <person name="Ma L."/>
            <person name="Li J."/>
            <person name="Zheng H."/>
            <person name="Wang S."/>
            <person name="Wang C."/>
            <person name="Xun L."/>
            <person name="Zhao G.-P."/>
            <person name="Zhou Z."/>
            <person name="Qu Y."/>
        </authorList>
    </citation>
    <scope>NUCLEOTIDE SEQUENCE [LARGE SCALE GENOMIC DNA]</scope>
    <source>
        <strain evidence="2">114-2 / CGMCC 5302</strain>
    </source>
</reference>